<feature type="compositionally biased region" description="Polar residues" evidence="6">
    <location>
        <begin position="333"/>
        <end position="342"/>
    </location>
</feature>
<keyword evidence="4 7" id="KW-0472">Membrane</keyword>
<reference evidence="9" key="1">
    <citation type="submission" date="2020-06" db="EMBL/GenBank/DDBJ databases">
        <title>Draft genome sequences of strains closely related to Aspergillus parafelis and Aspergillus hiratsukae.</title>
        <authorList>
            <person name="Dos Santos R.A.C."/>
            <person name="Rivero-Menendez O."/>
            <person name="Steenwyk J.L."/>
            <person name="Mead M.E."/>
            <person name="Goldman G.H."/>
            <person name="Alastruey-Izquierdo A."/>
            <person name="Rokas A."/>
        </authorList>
    </citation>
    <scope>NUCLEOTIDE SEQUENCE</scope>
    <source>
        <strain evidence="9">CNM-CM5623</strain>
    </source>
</reference>
<comment type="caution">
    <text evidence="9">The sequence shown here is derived from an EMBL/GenBank/DDBJ whole genome shotgun (WGS) entry which is preliminary data.</text>
</comment>
<evidence type="ECO:0000259" key="8">
    <source>
        <dbReference type="Pfam" id="PF20684"/>
    </source>
</evidence>
<feature type="compositionally biased region" description="Basic and acidic residues" evidence="6">
    <location>
        <begin position="305"/>
        <end position="317"/>
    </location>
</feature>
<evidence type="ECO:0000313" key="10">
    <source>
        <dbReference type="Proteomes" id="UP000654922"/>
    </source>
</evidence>
<evidence type="ECO:0000256" key="2">
    <source>
        <dbReference type="ARBA" id="ARBA00022692"/>
    </source>
</evidence>
<feature type="region of interest" description="Disordered" evidence="6">
    <location>
        <begin position="382"/>
        <end position="401"/>
    </location>
</feature>
<comment type="similarity">
    <text evidence="5">Belongs to the SAT4 family.</text>
</comment>
<evidence type="ECO:0000313" key="9">
    <source>
        <dbReference type="EMBL" id="KAF7171811.1"/>
    </source>
</evidence>
<feature type="transmembrane region" description="Helical" evidence="7">
    <location>
        <begin position="84"/>
        <end position="107"/>
    </location>
</feature>
<dbReference type="Pfam" id="PF20684">
    <property type="entry name" value="Fung_rhodopsin"/>
    <property type="match status" value="1"/>
</dbReference>
<evidence type="ECO:0000256" key="5">
    <source>
        <dbReference type="ARBA" id="ARBA00038359"/>
    </source>
</evidence>
<sequence length="401" mass="44114">MVDESAAVRGVAAAFLTVASIAVILRCYVRLCLVKAFGWDDTVMILSMLFYVMFSGCMIGGSLWGTGKHLVDLTPKQRTVAMEYWFLCDVGYAISSILCKISVAMFLLRVMVRPAHRRIMYAVTALTVIVGIIFFIFMMVQCSPVSYFWTRMDGDTSGKCGYVDAIIIMLYLFSVSSALFDLTVGLLPILLVRNLQMNKRTKIAVAGLLGMACIASVAVIIRIPFVQTIRNKDFLYATVQIAIWSNIETGLAITAGSLATLRPLFRILHSRSGSSYRIFHSSGPESRRRQHQFPLGDIESNTARSGHDDKSDPKDIHLGTTISAEGNDAADFMTSNTEQPNGKSHAVPMRSMSKIGVHRTFEVSTSQAGAVLLSLPVRPVESGERYQAQPDLASLTRLDRG</sequence>
<name>A0A8H6QDJ6_9EURO</name>
<protein>
    <recommendedName>
        <fullName evidence="8">Rhodopsin domain-containing protein</fullName>
    </recommendedName>
</protein>
<feature type="transmembrane region" description="Helical" evidence="7">
    <location>
        <begin position="6"/>
        <end position="29"/>
    </location>
</feature>
<evidence type="ECO:0000256" key="4">
    <source>
        <dbReference type="ARBA" id="ARBA00023136"/>
    </source>
</evidence>
<feature type="region of interest" description="Disordered" evidence="6">
    <location>
        <begin position="279"/>
        <end position="347"/>
    </location>
</feature>
<accession>A0A8H6QDJ6</accession>
<dbReference type="PANTHER" id="PTHR33048:SF96">
    <property type="entry name" value="INTEGRAL MEMBRANE PROTEIN"/>
    <property type="match status" value="1"/>
</dbReference>
<dbReference type="InterPro" id="IPR049326">
    <property type="entry name" value="Rhodopsin_dom_fungi"/>
</dbReference>
<dbReference type="Proteomes" id="UP000654922">
    <property type="component" value="Unassembled WGS sequence"/>
</dbReference>
<dbReference type="EMBL" id="JACBAE010001166">
    <property type="protein sequence ID" value="KAF7171811.1"/>
    <property type="molecule type" value="Genomic_DNA"/>
</dbReference>
<comment type="subcellular location">
    <subcellularLocation>
        <location evidence="1">Membrane</location>
        <topology evidence="1">Multi-pass membrane protein</topology>
    </subcellularLocation>
</comment>
<dbReference type="GO" id="GO:0016020">
    <property type="term" value="C:membrane"/>
    <property type="evidence" value="ECO:0007669"/>
    <property type="project" value="UniProtKB-SubCell"/>
</dbReference>
<dbReference type="PANTHER" id="PTHR33048">
    <property type="entry name" value="PTH11-LIKE INTEGRAL MEMBRANE PROTEIN (AFU_ORTHOLOGUE AFUA_5G11245)"/>
    <property type="match status" value="1"/>
</dbReference>
<keyword evidence="2 7" id="KW-0812">Transmembrane</keyword>
<evidence type="ECO:0000256" key="6">
    <source>
        <dbReference type="SAM" id="MobiDB-lite"/>
    </source>
</evidence>
<evidence type="ECO:0000256" key="1">
    <source>
        <dbReference type="ARBA" id="ARBA00004141"/>
    </source>
</evidence>
<keyword evidence="3 7" id="KW-1133">Transmembrane helix</keyword>
<feature type="transmembrane region" description="Helical" evidence="7">
    <location>
        <begin position="203"/>
        <end position="221"/>
    </location>
</feature>
<gene>
    <name evidence="9" type="ORF">CNMCM5623_004142</name>
</gene>
<proteinExistence type="inferred from homology"/>
<evidence type="ECO:0000256" key="7">
    <source>
        <dbReference type="SAM" id="Phobius"/>
    </source>
</evidence>
<dbReference type="OrthoDB" id="3897607at2759"/>
<dbReference type="AlphaFoldDB" id="A0A8H6QDJ6"/>
<feature type="domain" description="Rhodopsin" evidence="8">
    <location>
        <begin position="25"/>
        <end position="266"/>
    </location>
</feature>
<dbReference type="InterPro" id="IPR052337">
    <property type="entry name" value="SAT4-like"/>
</dbReference>
<feature type="transmembrane region" description="Helical" evidence="7">
    <location>
        <begin position="41"/>
        <end position="64"/>
    </location>
</feature>
<feature type="transmembrane region" description="Helical" evidence="7">
    <location>
        <begin position="161"/>
        <end position="191"/>
    </location>
</feature>
<organism evidence="9 10">
    <name type="scientific">Aspergillus felis</name>
    <dbReference type="NCBI Taxonomy" id="1287682"/>
    <lineage>
        <taxon>Eukaryota</taxon>
        <taxon>Fungi</taxon>
        <taxon>Dikarya</taxon>
        <taxon>Ascomycota</taxon>
        <taxon>Pezizomycotina</taxon>
        <taxon>Eurotiomycetes</taxon>
        <taxon>Eurotiomycetidae</taxon>
        <taxon>Eurotiales</taxon>
        <taxon>Aspergillaceae</taxon>
        <taxon>Aspergillus</taxon>
        <taxon>Aspergillus subgen. Fumigati</taxon>
    </lineage>
</organism>
<evidence type="ECO:0000256" key="3">
    <source>
        <dbReference type="ARBA" id="ARBA00022989"/>
    </source>
</evidence>
<feature type="transmembrane region" description="Helical" evidence="7">
    <location>
        <begin position="119"/>
        <end position="141"/>
    </location>
</feature>